<organism evidence="1">
    <name type="scientific">Triticum urartu</name>
    <name type="common">Red wild einkorn</name>
    <name type="synonym">Crithodium urartu</name>
    <dbReference type="NCBI Taxonomy" id="4572"/>
    <lineage>
        <taxon>Eukaryota</taxon>
        <taxon>Viridiplantae</taxon>
        <taxon>Streptophyta</taxon>
        <taxon>Embryophyta</taxon>
        <taxon>Tracheophyta</taxon>
        <taxon>Spermatophyta</taxon>
        <taxon>Magnoliopsida</taxon>
        <taxon>Liliopsida</taxon>
        <taxon>Poales</taxon>
        <taxon>Poaceae</taxon>
        <taxon>BOP clade</taxon>
        <taxon>Pooideae</taxon>
        <taxon>Triticodae</taxon>
        <taxon>Triticeae</taxon>
        <taxon>Triticinae</taxon>
        <taxon>Triticum</taxon>
    </lineage>
</organism>
<evidence type="ECO:0000313" key="1">
    <source>
        <dbReference type="EMBL" id="EMS59251.1"/>
    </source>
</evidence>
<gene>
    <name evidence="1" type="ORF">TRIUR3_12828</name>
</gene>
<accession>M7ZHY8</accession>
<sequence>MERDHDVMFAELGGTDPNDREPMAWMRRGIPDHEALGSGKALVIDLSFNVE</sequence>
<reference evidence="1" key="1">
    <citation type="journal article" date="2013" name="Nature">
        <title>Draft genome of the wheat A-genome progenitor Triticum urartu.</title>
        <authorList>
            <person name="Ling H.Q."/>
            <person name="Zhao S."/>
            <person name="Liu D."/>
            <person name="Wang J."/>
            <person name="Sun H."/>
            <person name="Zhang C."/>
            <person name="Fan H."/>
            <person name="Li D."/>
            <person name="Dong L."/>
            <person name="Tao Y."/>
            <person name="Gao C."/>
            <person name="Wu H."/>
            <person name="Li Y."/>
            <person name="Cui Y."/>
            <person name="Guo X."/>
            <person name="Zheng S."/>
            <person name="Wang B."/>
            <person name="Yu K."/>
            <person name="Liang Q."/>
            <person name="Yang W."/>
            <person name="Lou X."/>
            <person name="Chen J."/>
            <person name="Feng M."/>
            <person name="Jian J."/>
            <person name="Zhang X."/>
            <person name="Luo G."/>
            <person name="Jiang Y."/>
            <person name="Liu J."/>
            <person name="Wang Z."/>
            <person name="Sha Y."/>
            <person name="Zhang B."/>
            <person name="Wu H."/>
            <person name="Tang D."/>
            <person name="Shen Q."/>
            <person name="Xue P."/>
            <person name="Zou S."/>
            <person name="Wang X."/>
            <person name="Liu X."/>
            <person name="Wang F."/>
            <person name="Yang Y."/>
            <person name="An X."/>
            <person name="Dong Z."/>
            <person name="Zhang K."/>
            <person name="Zhang X."/>
            <person name="Luo M.C."/>
            <person name="Dvorak J."/>
            <person name="Tong Y."/>
            <person name="Wang J."/>
            <person name="Yang H."/>
            <person name="Li Z."/>
            <person name="Wang D."/>
            <person name="Zhang A."/>
            <person name="Wang J."/>
        </authorList>
    </citation>
    <scope>NUCLEOTIDE SEQUENCE</scope>
</reference>
<dbReference type="AlphaFoldDB" id="M7ZHY8"/>
<name>M7ZHY8_TRIUA</name>
<protein>
    <submittedName>
        <fullName evidence="1">Uncharacterized protein</fullName>
    </submittedName>
</protein>
<dbReference type="EMBL" id="KD123393">
    <property type="protein sequence ID" value="EMS59251.1"/>
    <property type="molecule type" value="Genomic_DNA"/>
</dbReference>
<proteinExistence type="predicted"/>